<accession>A0A8H7P748</accession>
<comment type="caution">
    <text evidence="8">The sequence shown here is derived from an EMBL/GenBank/DDBJ whole genome shotgun (WGS) entry which is preliminary data.</text>
</comment>
<dbReference type="PROSITE" id="PS51198">
    <property type="entry name" value="UVRD_HELICASE_ATP_BIND"/>
    <property type="match status" value="1"/>
</dbReference>
<dbReference type="EMBL" id="JADOXO010000029">
    <property type="protein sequence ID" value="KAF9818499.1"/>
    <property type="molecule type" value="Genomic_DNA"/>
</dbReference>
<dbReference type="InterPro" id="IPR014016">
    <property type="entry name" value="UvrD-like_ATP-bd"/>
</dbReference>
<sequence length="1918" mass="219626">MFDIFIKKIKELSNGHFSFDNQKLLTGPDTDVLIYEAKMTRDTRLAYQIDCVPEFESTVIIKLFGIYTHAQLDKRFWDGVGYQLGRKGKEYRTRCTLDRITSNVGEHAHIILPKIFPPLREVPVESPSSRLPDLHKDDLEKVCAHFRVSLLLEKYVTFSQVRNILTDVKLGILADADVAHVFDVSAMEKKIIEHPFSCYVIGRSGTGKTTTMLFKMLGIERSFQLMQNDDMHRPRQMFVTQSRVLAEKVKEFFMKLHESLLSADKSPEEIKAVVAARQARQARGLVDQDEEIDWRGDLPKRFSDLKDEHFPMFVTYHQVGLILDGLRQHCVQHSHEALSSPGSRQDRAAFVSYQTFLSSYWHHFPQHLTKGLDPSLLFAEFMGILKGSEATLNGANTYLSQEQYFDLSYRSQGTFTNQRETVYMLFQVYCKMKRERGDYDAADRTHAILKRLRKGVPGQLVDFVYIDEAQDNLLIDALVLRTICSNPDTGLFWAGDTAQTISMGSAFRFDDLKAFLYRIEVRCGRPRKRLQPQPHLFQLAVNYRSHAGIINCAHSIIELITQFWPHAIDKLAPERGIIEGLKPVFFTSWDDDSVRYEQFLFGKSGSHVDFGASQCIIVRDDAARKRLRAQVGKIGIIFTVYESKGLEFDDVLLYNFFADATIDMAQWRVVLNALSEDQEDKLKLKAPTFNDARHNGVCRDLKFLYVAVTRARKNLWIADSSDKGRPMQILWASKNQIQICTPGSDVPRLAVSSTPEEWAETALELFNNKRYAQAMHCYERAQMHREEAVAYAYYLREQARSTPVTIRDNSSSREAAFRAAADAFWNSAESTALEKRAYFRVSAGCYAESGDNTKAAEAYIQAAEYTLAAQYYRKEGMFDEAVNVIKSHRQEMDHTIADSIYDISRLEFLRARKLKRARELFESDEEALEFMDDYGLDVVQTIYLVELKRFTEAAEIHLAEGRTFDAIKTFLQDKDNLKSVRSACQCLLDALWRGLPLGLTPDSAIARRNATLQELIRIADEFSIHDLDERRRDELFMFQAIVANDSEKLLELGHRFHIRHGNRAAALRCLDHVFTNFPELLEASAAEITTSLQHFLLYVQWLQRYAFADNPCDDKDIQRLLGFQNSTQDFFLVFNDTHLHSLCNNRKTSSLRSTQKGVQVLRVGLEGIIKGILRERLHRKVREENDLCYGLRALRPCIGYIVYGRCVQMESGQCSREHLDTKDDKNDAYNQRVRAILQQILIYHTIYYIEPLYERDEQRRLISYWLRRLYETLNPSVCKLGLFTDLNCLMIPEFEDALHAIRCWILDWLHHLQPSGSTFLTSFIGAVSLYAAFHPTHASRHVPRLDCVRVTRPGTLMRQGVRGAVYVVHDLLAFMNNCTRTALTQGILFIDHILENHVPIDAGDICNIVDHLCGLLILSHRSRTRINLHDVILPKSWLLRLTSSFDKLEGREIRFVDLYLRSMAQLLERMYMAGIRAEHLLFENINIASTDQQIRNTFVGRIEQKCFKLLHPSAGISKSLIPSSIGAPCVSSPLRSSHSFVRYANARLWDDLAHELRQYSSNDTSFDEIIHIHKAEVTSQQSLALPDVRHLVYDRIEDIPILLDAGATSLPTPTLRREGTESMRAHQINWTARPKVGTPAKLADISHNDTRARQDEATAIVVEDRSSTPDAIDDAAPEDTDAEAVAAAPDDGDVEDEFDDMDAALSAEDSQARAAAMQPTEEELGAALTLLTVYRAFVHRRAQQERRRTPIATHAIRRRVTAEFETAAKTMEWPHRTYRMLFLGPLPHAVVCLELLHGHLFEAKSNAKRRLVMAIHHDLEAVGARLTELTQLLKETKCLREALKPAADLHKRRDIEELRKRVAEVSELAQRVPKTDWREDLALAYKGIVQARKQKIKESKPEVNIGDEVEDDWYGDDI</sequence>
<feature type="region of interest" description="Disordered" evidence="6">
    <location>
        <begin position="1664"/>
        <end position="1686"/>
    </location>
</feature>
<dbReference type="SUPFAM" id="SSF48452">
    <property type="entry name" value="TPR-like"/>
    <property type="match status" value="1"/>
</dbReference>
<evidence type="ECO:0000256" key="3">
    <source>
        <dbReference type="ARBA" id="ARBA00022806"/>
    </source>
</evidence>
<dbReference type="Pfam" id="PF13361">
    <property type="entry name" value="UvrD_C"/>
    <property type="match status" value="1"/>
</dbReference>
<dbReference type="GO" id="GO:0016787">
    <property type="term" value="F:hydrolase activity"/>
    <property type="evidence" value="ECO:0007669"/>
    <property type="project" value="UniProtKB-UniRule"/>
</dbReference>
<name>A0A8H7P748_9APHY</name>
<dbReference type="Pfam" id="PF00580">
    <property type="entry name" value="UvrD-helicase"/>
    <property type="match status" value="1"/>
</dbReference>
<keyword evidence="2 5" id="KW-0378">Hydrolase</keyword>
<dbReference type="GO" id="GO:0004386">
    <property type="term" value="F:helicase activity"/>
    <property type="evidence" value="ECO:0007669"/>
    <property type="project" value="UniProtKB-UniRule"/>
</dbReference>
<evidence type="ECO:0000256" key="6">
    <source>
        <dbReference type="SAM" id="MobiDB-lite"/>
    </source>
</evidence>
<dbReference type="PANTHER" id="PTHR21529:SF4">
    <property type="entry name" value="TPR AND ANKYRIN REPEAT-CONTAINING PROTEIN 1"/>
    <property type="match status" value="1"/>
</dbReference>
<dbReference type="InterPro" id="IPR027417">
    <property type="entry name" value="P-loop_NTPase"/>
</dbReference>
<dbReference type="PANTHER" id="PTHR21529">
    <property type="entry name" value="MAMMARY TURMOR VIRUS RECEPTOR HOMOLOG 1, 2 MTVR1, 2"/>
    <property type="match status" value="1"/>
</dbReference>
<evidence type="ECO:0000259" key="7">
    <source>
        <dbReference type="PROSITE" id="PS51198"/>
    </source>
</evidence>
<keyword evidence="1 5" id="KW-0547">Nucleotide-binding</keyword>
<reference evidence="8" key="2">
    <citation type="journal article" name="Front. Microbiol.">
        <title>Degradative Capacity of Two Strains of Rhodonia placenta: From Phenotype to Genotype.</title>
        <authorList>
            <person name="Kolle M."/>
            <person name="Horta M.A.C."/>
            <person name="Nowrousian M."/>
            <person name="Ohm R.A."/>
            <person name="Benz J.P."/>
            <person name="Pilgard A."/>
        </authorList>
    </citation>
    <scope>NUCLEOTIDE SEQUENCE</scope>
    <source>
        <strain evidence="8">FPRL280</strain>
    </source>
</reference>
<dbReference type="InterPro" id="IPR039904">
    <property type="entry name" value="TRANK1"/>
</dbReference>
<gene>
    <name evidence="8" type="ORF">IEO21_02737</name>
</gene>
<protein>
    <recommendedName>
        <fullName evidence="7">UvrD-like helicase ATP-binding domain-containing protein</fullName>
    </recommendedName>
</protein>
<dbReference type="GO" id="GO:0005524">
    <property type="term" value="F:ATP binding"/>
    <property type="evidence" value="ECO:0007669"/>
    <property type="project" value="UniProtKB-UniRule"/>
</dbReference>
<feature type="binding site" evidence="5">
    <location>
        <begin position="202"/>
        <end position="209"/>
    </location>
    <ligand>
        <name>ATP</name>
        <dbReference type="ChEBI" id="CHEBI:30616"/>
    </ligand>
</feature>
<feature type="compositionally biased region" description="Acidic residues" evidence="6">
    <location>
        <begin position="1671"/>
        <end position="1682"/>
    </location>
</feature>
<keyword evidence="4 5" id="KW-0067">ATP-binding</keyword>
<dbReference type="Gene3D" id="3.40.50.300">
    <property type="entry name" value="P-loop containing nucleotide triphosphate hydrolases"/>
    <property type="match status" value="2"/>
</dbReference>
<feature type="domain" description="UvrD-like helicase ATP-binding" evidence="7">
    <location>
        <begin position="181"/>
        <end position="546"/>
    </location>
</feature>
<evidence type="ECO:0000256" key="1">
    <source>
        <dbReference type="ARBA" id="ARBA00022741"/>
    </source>
</evidence>
<organism evidence="8 9">
    <name type="scientific">Rhodonia placenta</name>
    <dbReference type="NCBI Taxonomy" id="104341"/>
    <lineage>
        <taxon>Eukaryota</taxon>
        <taxon>Fungi</taxon>
        <taxon>Dikarya</taxon>
        <taxon>Basidiomycota</taxon>
        <taxon>Agaricomycotina</taxon>
        <taxon>Agaricomycetes</taxon>
        <taxon>Polyporales</taxon>
        <taxon>Adustoporiaceae</taxon>
        <taxon>Rhodonia</taxon>
    </lineage>
</organism>
<evidence type="ECO:0000256" key="5">
    <source>
        <dbReference type="PROSITE-ProRule" id="PRU00560"/>
    </source>
</evidence>
<reference evidence="8" key="1">
    <citation type="submission" date="2020-11" db="EMBL/GenBank/DDBJ databases">
        <authorList>
            <person name="Koelle M."/>
            <person name="Horta M.A.C."/>
            <person name="Nowrousian M."/>
            <person name="Ohm R.A."/>
            <person name="Benz P."/>
            <person name="Pilgard A."/>
        </authorList>
    </citation>
    <scope>NUCLEOTIDE SEQUENCE</scope>
    <source>
        <strain evidence="8">FPRL280</strain>
    </source>
</reference>
<dbReference type="InterPro" id="IPR011990">
    <property type="entry name" value="TPR-like_helical_dom_sf"/>
</dbReference>
<keyword evidence="3 5" id="KW-0347">Helicase</keyword>
<evidence type="ECO:0000256" key="4">
    <source>
        <dbReference type="ARBA" id="ARBA00022840"/>
    </source>
</evidence>
<dbReference type="SUPFAM" id="SSF52540">
    <property type="entry name" value="P-loop containing nucleoside triphosphate hydrolases"/>
    <property type="match status" value="1"/>
</dbReference>
<dbReference type="InterPro" id="IPR014017">
    <property type="entry name" value="DNA_helicase_UvrD-like_C"/>
</dbReference>
<proteinExistence type="predicted"/>
<evidence type="ECO:0000256" key="2">
    <source>
        <dbReference type="ARBA" id="ARBA00022801"/>
    </source>
</evidence>
<evidence type="ECO:0000313" key="8">
    <source>
        <dbReference type="EMBL" id="KAF9818499.1"/>
    </source>
</evidence>
<dbReference type="Proteomes" id="UP000639403">
    <property type="component" value="Unassembled WGS sequence"/>
</dbReference>
<evidence type="ECO:0000313" key="9">
    <source>
        <dbReference type="Proteomes" id="UP000639403"/>
    </source>
</evidence>